<evidence type="ECO:0000313" key="1">
    <source>
        <dbReference type="EMBL" id="MDS8039203.1"/>
    </source>
</evidence>
<dbReference type="EMBL" id="CAATFD010000002">
    <property type="protein sequence ID" value="VNO64509.1"/>
    <property type="molecule type" value="Genomic_DNA"/>
</dbReference>
<evidence type="ECO:0000313" key="8">
    <source>
        <dbReference type="EMBL" id="VNQ05009.1"/>
    </source>
</evidence>
<name>A0A4J1TQ81_STREE</name>
<dbReference type="EMBL" id="CAATFR010000003">
    <property type="protein sequence ID" value="VNP04483.1"/>
    <property type="molecule type" value="Genomic_DNA"/>
</dbReference>
<dbReference type="EMBL" id="CAATFW010000002">
    <property type="protein sequence ID" value="VNP16900.1"/>
    <property type="molecule type" value="Genomic_DNA"/>
</dbReference>
<organism evidence="5">
    <name type="scientific">Streptococcus pneumoniae</name>
    <dbReference type="NCBI Taxonomy" id="1313"/>
    <lineage>
        <taxon>Bacteria</taxon>
        <taxon>Bacillati</taxon>
        <taxon>Bacillota</taxon>
        <taxon>Bacilli</taxon>
        <taxon>Lactobacillales</taxon>
        <taxon>Streptococcaceae</taxon>
        <taxon>Streptococcus</taxon>
    </lineage>
</organism>
<reference evidence="1" key="2">
    <citation type="submission" date="2023-06" db="EMBL/GenBank/DDBJ databases">
        <title>PCVPA Blantyre Malawi Pneumococcal carriage surveillance isolates.</title>
        <authorList>
            <person name="Obolski U."/>
            <person name="Swarthout T.D."/>
            <person name="Kalizang'Oma A."/>
            <person name="Mwalukomo T.S."/>
            <person name="Cave R."/>
            <person name="Brown C."/>
            <person name="Cornick J."/>
            <person name="Kamng'Ona A."/>
            <person name="Msefula J."/>
            <person name="French N."/>
            <person name="Hyderman R."/>
        </authorList>
    </citation>
    <scope>NUCLEOTIDE SEQUENCE</scope>
    <source>
        <strain evidence="1">BVY8TH</strain>
    </source>
</reference>
<dbReference type="RefSeq" id="WP_225204002.1">
    <property type="nucleotide sequence ID" value="NZ_CFAY01000018.1"/>
</dbReference>
<evidence type="ECO:0000313" key="9">
    <source>
        <dbReference type="EMBL" id="VNQ16482.1"/>
    </source>
</evidence>
<dbReference type="AlphaFoldDB" id="A0A4J1TQ81"/>
<gene>
    <name evidence="1" type="ORF">RLG82_09515</name>
    <name evidence="8" type="ORF">SAMEA2341556_01624</name>
    <name evidence="10" type="ORF">SAMEA2627245_01763</name>
    <name evidence="2" type="ORF">SAMEA3172907_00478</name>
    <name evidence="3" type="ORF">SAMEA3172908_00610</name>
    <name evidence="9" type="ORF">SAMEA3208859_01326</name>
    <name evidence="5" type="ORF">SAMEA3309548_00288</name>
    <name evidence="6" type="ORF">SAMEA3353493_01409</name>
    <name evidence="4" type="ORF">SAMEA3381410_00548</name>
    <name evidence="7" type="ORF">SAMEA3381411_00275</name>
</gene>
<protein>
    <submittedName>
        <fullName evidence="5">Uncharacterized protein</fullName>
    </submittedName>
</protein>
<dbReference type="EMBL" id="CAATHE010000011">
    <property type="protein sequence ID" value="VNQ05009.1"/>
    <property type="molecule type" value="Genomic_DNA"/>
</dbReference>
<dbReference type="EMBL" id="JAVPGZ010000225">
    <property type="protein sequence ID" value="MDS8039203.1"/>
    <property type="molecule type" value="Genomic_DNA"/>
</dbReference>
<evidence type="ECO:0000313" key="6">
    <source>
        <dbReference type="EMBL" id="VNP38695.1"/>
    </source>
</evidence>
<proteinExistence type="predicted"/>
<evidence type="ECO:0000313" key="4">
    <source>
        <dbReference type="EMBL" id="VNP16900.1"/>
    </source>
</evidence>
<evidence type="ECO:0000313" key="2">
    <source>
        <dbReference type="EMBL" id="VNO64509.1"/>
    </source>
</evidence>
<dbReference type="EMBL" id="CAATGQ010000001">
    <property type="protein sequence ID" value="VNP59198.1"/>
    <property type="molecule type" value="Genomic_DNA"/>
</dbReference>
<evidence type="ECO:0000313" key="3">
    <source>
        <dbReference type="EMBL" id="VNP04483.1"/>
    </source>
</evidence>
<evidence type="ECO:0000313" key="5">
    <source>
        <dbReference type="EMBL" id="VNP35199.1"/>
    </source>
</evidence>
<sequence length="395" mass="46998">MTKYLELDYSHSYILEGFRKNDAFIENHKECLDMLSDKIWRDNKYMNTEKNISSPTRTILSRYTCNILSSLFIDISKNSIEKLIVTCESRDDLDIYSKYIFSVVEKTTDVAVDFINCEKSRCETRLTPNNMRTQVKRGLYDQFLCENSDLNWIYNYYKSVYNGVFCELRQLIQQYCKVKDKYEKWLFIKAIINQGIRQNEKEVVEFFLKQLKDNNQGIFDYINSFSFYLLKFYSKDKSRIFLEEQLDIDDFLGSDKEDYARSLVFKNYASLLPDTSELKRNIMEKCLSQTPQDTDLWKEWFETYASQKEIRQKATEIFKHGYSDISLLKLVKIEPDDTESLIRMIILCTSDLNSNIARYLISFLSDGRLKEFLELFVENFDFLNIIEGKTSEINF</sequence>
<dbReference type="EMBL" id="CAATGF010000001">
    <property type="protein sequence ID" value="VNP35199.1"/>
    <property type="molecule type" value="Genomic_DNA"/>
</dbReference>
<dbReference type="EMBL" id="CAATGE010000003">
    <property type="protein sequence ID" value="VNP38695.1"/>
    <property type="molecule type" value="Genomic_DNA"/>
</dbReference>
<dbReference type="Proteomes" id="UP001184693">
    <property type="component" value="Unassembled WGS sequence"/>
</dbReference>
<reference evidence="5" key="1">
    <citation type="submission" date="2019-04" db="EMBL/GenBank/DDBJ databases">
        <authorList>
            <consortium name="Pathogen Informatics"/>
        </authorList>
    </citation>
    <scope>NUCLEOTIDE SEQUENCE</scope>
    <source>
        <strain evidence="8">GPSC13</strain>
        <strain evidence="6">GPSC22</strain>
        <strain evidence="7">GPSC53</strain>
        <strain evidence="5">GPSC58</strain>
    </source>
</reference>
<dbReference type="EMBL" id="CAATII010000010">
    <property type="protein sequence ID" value="VNQ73025.1"/>
    <property type="molecule type" value="Genomic_DNA"/>
</dbReference>
<evidence type="ECO:0000313" key="10">
    <source>
        <dbReference type="EMBL" id="VNQ73025.1"/>
    </source>
</evidence>
<dbReference type="EMBL" id="CAATHN010000011">
    <property type="protein sequence ID" value="VNQ16482.1"/>
    <property type="molecule type" value="Genomic_DNA"/>
</dbReference>
<accession>A0A4J1TQ81</accession>
<evidence type="ECO:0000313" key="7">
    <source>
        <dbReference type="EMBL" id="VNP59198.1"/>
    </source>
</evidence>